<dbReference type="Pfam" id="PF11258">
    <property type="entry name" value="DUF3048"/>
    <property type="match status" value="1"/>
</dbReference>
<feature type="compositionally biased region" description="Low complexity" evidence="1">
    <location>
        <begin position="46"/>
        <end position="64"/>
    </location>
</feature>
<accession>A0A6J7DCI1</accession>
<evidence type="ECO:0000256" key="1">
    <source>
        <dbReference type="SAM" id="MobiDB-lite"/>
    </source>
</evidence>
<evidence type="ECO:0000259" key="2">
    <source>
        <dbReference type="Pfam" id="PF11258"/>
    </source>
</evidence>
<protein>
    <submittedName>
        <fullName evidence="4">Unannotated protein</fullName>
    </submittedName>
</protein>
<sequence length="371" mass="38516">MPGRSHRRATAMAWISLALVLAACGSGTKAPATSIPSTSPNTEPVATSATSTSAGSTSTEPASTVAAGPTSPLTGLPMLDATTALRPALVVKIDNHPLARPQSGLNEADIVFEENVEQLTRFAAVFQSGNSNPVGPIRSGRTQDIALLGSFNRPLFAWSGGNQRVTDAIRGSDLRQLSALQQQHGFVRMGDRPAPHNLYSSTDALFALAPADAQAPLPQFSYRATAAEAVGDDIAAVNISMDGVKVSWRWDPSIRAFLRFSDGKAHLDAIGKAQVSTDNVVVLFVAYAPSPADAHSPEAQTLGSGDALVFSAGKLVKGTWTRTNRLQPFTLTDVGGAVIALTPGRTFVELARAGSAAPVPAGVDPSSVAFP</sequence>
<dbReference type="EMBL" id="CAFBLP010000010">
    <property type="protein sequence ID" value="CAB4866958.1"/>
    <property type="molecule type" value="Genomic_DNA"/>
</dbReference>
<gene>
    <name evidence="4" type="ORF">UFOPK3376_00592</name>
</gene>
<dbReference type="Pfam" id="PF17479">
    <property type="entry name" value="DUF3048_C"/>
    <property type="match status" value="1"/>
</dbReference>
<proteinExistence type="predicted"/>
<dbReference type="InterPro" id="IPR021416">
    <property type="entry name" value="DUF3048_N"/>
</dbReference>
<evidence type="ECO:0000259" key="3">
    <source>
        <dbReference type="Pfam" id="PF17479"/>
    </source>
</evidence>
<dbReference type="AlphaFoldDB" id="A0A6J7DCI1"/>
<feature type="compositionally biased region" description="Polar residues" evidence="1">
    <location>
        <begin position="34"/>
        <end position="45"/>
    </location>
</feature>
<feature type="domain" description="DUF3048" evidence="2">
    <location>
        <begin position="73"/>
        <end position="207"/>
    </location>
</feature>
<organism evidence="4">
    <name type="scientific">freshwater metagenome</name>
    <dbReference type="NCBI Taxonomy" id="449393"/>
    <lineage>
        <taxon>unclassified sequences</taxon>
        <taxon>metagenomes</taxon>
        <taxon>ecological metagenomes</taxon>
    </lineage>
</organism>
<dbReference type="PROSITE" id="PS51257">
    <property type="entry name" value="PROKAR_LIPOPROTEIN"/>
    <property type="match status" value="1"/>
</dbReference>
<feature type="domain" description="DUF3048" evidence="3">
    <location>
        <begin position="241"/>
        <end position="348"/>
    </location>
</feature>
<dbReference type="SUPFAM" id="SSF159774">
    <property type="entry name" value="YerB-like"/>
    <property type="match status" value="1"/>
</dbReference>
<dbReference type="InterPro" id="IPR023158">
    <property type="entry name" value="YerB-like_sf"/>
</dbReference>
<reference evidence="4" key="1">
    <citation type="submission" date="2020-05" db="EMBL/GenBank/DDBJ databases">
        <authorList>
            <person name="Chiriac C."/>
            <person name="Salcher M."/>
            <person name="Ghai R."/>
            <person name="Kavagutti S V."/>
        </authorList>
    </citation>
    <scope>NUCLEOTIDE SEQUENCE</scope>
</reference>
<name>A0A6J7DCI1_9ZZZZ</name>
<feature type="region of interest" description="Disordered" evidence="1">
    <location>
        <begin position="29"/>
        <end position="73"/>
    </location>
</feature>
<evidence type="ECO:0000313" key="4">
    <source>
        <dbReference type="EMBL" id="CAB4866958.1"/>
    </source>
</evidence>
<dbReference type="Gene3D" id="3.50.90.10">
    <property type="entry name" value="YerB-like"/>
    <property type="match status" value="1"/>
</dbReference>
<dbReference type="InterPro" id="IPR035328">
    <property type="entry name" value="DUF3048_C"/>
</dbReference>